<sequence length="121" mass="13857">MTAMPETNEYQDMLQRSALLFLERHHCEHLSDDQQLFSRAVQHLVADYEVQTQIAERIVHLANSSMVAVRDRQRLNIQSSTSTHTVIVDPVTGSQWVVPVSLIYERIINAPDIGRFRLANS</sequence>
<reference evidence="1 2" key="1">
    <citation type="submission" date="2016-10" db="EMBL/GenBank/DDBJ databases">
        <title>Comparative genome analysis of multiple Pseudomonas spp. focuses on biocontrol and plant growth promoting traits.</title>
        <authorList>
            <person name="Tao X.-Y."/>
            <person name="Taylor C.G."/>
        </authorList>
    </citation>
    <scope>NUCLEOTIDE SEQUENCE [LARGE SCALE GENOMIC DNA]</scope>
    <source>
        <strain evidence="1 2">24D3</strain>
    </source>
</reference>
<dbReference type="AlphaFoldDB" id="A0A423LDR9"/>
<evidence type="ECO:0000313" key="2">
    <source>
        <dbReference type="Proteomes" id="UP000285757"/>
    </source>
</evidence>
<comment type="caution">
    <text evidence="1">The sequence shown here is derived from an EMBL/GenBank/DDBJ whole genome shotgun (WGS) entry which is preliminary data.</text>
</comment>
<name>A0A423LDR9_PSEFL</name>
<dbReference type="EMBL" id="MOBU01000011">
    <property type="protein sequence ID" value="RON66454.1"/>
    <property type="molecule type" value="Genomic_DNA"/>
</dbReference>
<dbReference type="Proteomes" id="UP000285757">
    <property type="component" value="Unassembled WGS sequence"/>
</dbReference>
<gene>
    <name evidence="1" type="ORF">BK671_15820</name>
</gene>
<dbReference type="RefSeq" id="WP_259741241.1">
    <property type="nucleotide sequence ID" value="NZ_MOBU01000011.1"/>
</dbReference>
<protein>
    <recommendedName>
        <fullName evidence="3">Prophage PssSM-01</fullName>
    </recommendedName>
</protein>
<organism evidence="1 2">
    <name type="scientific">Pseudomonas fluorescens</name>
    <dbReference type="NCBI Taxonomy" id="294"/>
    <lineage>
        <taxon>Bacteria</taxon>
        <taxon>Pseudomonadati</taxon>
        <taxon>Pseudomonadota</taxon>
        <taxon>Gammaproteobacteria</taxon>
        <taxon>Pseudomonadales</taxon>
        <taxon>Pseudomonadaceae</taxon>
        <taxon>Pseudomonas</taxon>
    </lineage>
</organism>
<proteinExistence type="predicted"/>
<evidence type="ECO:0000313" key="1">
    <source>
        <dbReference type="EMBL" id="RON66454.1"/>
    </source>
</evidence>
<accession>A0A423LDR9</accession>
<evidence type="ECO:0008006" key="3">
    <source>
        <dbReference type="Google" id="ProtNLM"/>
    </source>
</evidence>